<reference evidence="1 2" key="1">
    <citation type="submission" date="2021-01" db="EMBL/GenBank/DDBJ databases">
        <title>Whole genome shotgun sequence of Actinoplanes durhamensis NBRC 14914.</title>
        <authorList>
            <person name="Komaki H."/>
            <person name="Tamura T."/>
        </authorList>
    </citation>
    <scope>NUCLEOTIDE SEQUENCE [LARGE SCALE GENOMIC DNA]</scope>
    <source>
        <strain evidence="1 2">NBRC 14914</strain>
    </source>
</reference>
<proteinExistence type="predicted"/>
<protein>
    <submittedName>
        <fullName evidence="1">Uncharacterized protein</fullName>
    </submittedName>
</protein>
<gene>
    <name evidence="1" type="ORF">Adu01nite_89560</name>
</gene>
<evidence type="ECO:0000313" key="1">
    <source>
        <dbReference type="EMBL" id="GIE07606.1"/>
    </source>
</evidence>
<comment type="caution">
    <text evidence="1">The sequence shown here is derived from an EMBL/GenBank/DDBJ whole genome shotgun (WGS) entry which is preliminary data.</text>
</comment>
<organism evidence="1 2">
    <name type="scientific">Paractinoplanes durhamensis</name>
    <dbReference type="NCBI Taxonomy" id="113563"/>
    <lineage>
        <taxon>Bacteria</taxon>
        <taxon>Bacillati</taxon>
        <taxon>Actinomycetota</taxon>
        <taxon>Actinomycetes</taxon>
        <taxon>Micromonosporales</taxon>
        <taxon>Micromonosporaceae</taxon>
        <taxon>Paractinoplanes</taxon>
    </lineage>
</organism>
<evidence type="ECO:0000313" key="2">
    <source>
        <dbReference type="Proteomes" id="UP000637628"/>
    </source>
</evidence>
<dbReference type="EMBL" id="BOML01000085">
    <property type="protein sequence ID" value="GIE07606.1"/>
    <property type="molecule type" value="Genomic_DNA"/>
</dbReference>
<name>A0ABQ3ZCR8_9ACTN</name>
<sequence>MNAGTTTWPMTAPTTYEFAMISKPNRLLPTTPMVNIRGSVRIACPSTRSPRPSTSRLGLLWLISYLTGKG</sequence>
<keyword evidence="2" id="KW-1185">Reference proteome</keyword>
<accession>A0ABQ3ZCR8</accession>
<dbReference type="Proteomes" id="UP000637628">
    <property type="component" value="Unassembled WGS sequence"/>
</dbReference>